<dbReference type="GO" id="GO:0032993">
    <property type="term" value="C:protein-DNA complex"/>
    <property type="evidence" value="ECO:0007669"/>
    <property type="project" value="TreeGrafter"/>
</dbReference>
<dbReference type="PANTHER" id="PTHR30346">
    <property type="entry name" value="TRANSCRIPTIONAL DUAL REGULATOR HCAR-RELATED"/>
    <property type="match status" value="1"/>
</dbReference>
<dbReference type="Proteomes" id="UP000823883">
    <property type="component" value="Unassembled WGS sequence"/>
</dbReference>
<dbReference type="GO" id="GO:0003677">
    <property type="term" value="F:DNA binding"/>
    <property type="evidence" value="ECO:0007669"/>
    <property type="project" value="UniProtKB-KW"/>
</dbReference>
<dbReference type="Pfam" id="PF00126">
    <property type="entry name" value="HTH_1"/>
    <property type="match status" value="1"/>
</dbReference>
<reference evidence="6" key="2">
    <citation type="submission" date="2021-04" db="EMBL/GenBank/DDBJ databases">
        <authorList>
            <person name="Gilroy R."/>
        </authorList>
    </citation>
    <scope>NUCLEOTIDE SEQUENCE</scope>
    <source>
        <strain evidence="6">CHK183-5548</strain>
    </source>
</reference>
<dbReference type="Gene3D" id="1.10.10.10">
    <property type="entry name" value="Winged helix-like DNA-binding domain superfamily/Winged helix DNA-binding domain"/>
    <property type="match status" value="1"/>
</dbReference>
<comment type="caution">
    <text evidence="6">The sequence shown here is derived from an EMBL/GenBank/DDBJ whole genome shotgun (WGS) entry which is preliminary data.</text>
</comment>
<proteinExistence type="inferred from homology"/>
<accession>A0A9D2PDW4</accession>
<evidence type="ECO:0000256" key="1">
    <source>
        <dbReference type="ARBA" id="ARBA00009437"/>
    </source>
</evidence>
<dbReference type="PROSITE" id="PS50931">
    <property type="entry name" value="HTH_LYSR"/>
    <property type="match status" value="1"/>
</dbReference>
<protein>
    <submittedName>
        <fullName evidence="6">LysR family transcriptional regulator</fullName>
    </submittedName>
</protein>
<keyword evidence="2" id="KW-0805">Transcription regulation</keyword>
<dbReference type="Gene3D" id="3.40.190.290">
    <property type="match status" value="1"/>
</dbReference>
<evidence type="ECO:0000259" key="5">
    <source>
        <dbReference type="PROSITE" id="PS50931"/>
    </source>
</evidence>
<dbReference type="InterPro" id="IPR036390">
    <property type="entry name" value="WH_DNA-bd_sf"/>
</dbReference>
<evidence type="ECO:0000313" key="6">
    <source>
        <dbReference type="EMBL" id="HJC48424.1"/>
    </source>
</evidence>
<evidence type="ECO:0000313" key="7">
    <source>
        <dbReference type="Proteomes" id="UP000823883"/>
    </source>
</evidence>
<dbReference type="SUPFAM" id="SSF53850">
    <property type="entry name" value="Periplasmic binding protein-like II"/>
    <property type="match status" value="1"/>
</dbReference>
<keyword evidence="3" id="KW-0238">DNA-binding</keyword>
<dbReference type="InterPro" id="IPR000847">
    <property type="entry name" value="LysR_HTH_N"/>
</dbReference>
<dbReference type="CDD" id="cd05466">
    <property type="entry name" value="PBP2_LTTR_substrate"/>
    <property type="match status" value="1"/>
</dbReference>
<dbReference type="InterPro" id="IPR036388">
    <property type="entry name" value="WH-like_DNA-bd_sf"/>
</dbReference>
<dbReference type="InterPro" id="IPR005119">
    <property type="entry name" value="LysR_subst-bd"/>
</dbReference>
<dbReference type="AlphaFoldDB" id="A0A9D2PDW4"/>
<feature type="domain" description="HTH lysR-type" evidence="5">
    <location>
        <begin position="1"/>
        <end position="59"/>
    </location>
</feature>
<dbReference type="EMBL" id="DWWL01000067">
    <property type="protein sequence ID" value="HJC48424.1"/>
    <property type="molecule type" value="Genomic_DNA"/>
</dbReference>
<name>A0A9D2PDW4_9FIRM</name>
<evidence type="ECO:0000256" key="4">
    <source>
        <dbReference type="ARBA" id="ARBA00023163"/>
    </source>
</evidence>
<evidence type="ECO:0000256" key="3">
    <source>
        <dbReference type="ARBA" id="ARBA00023125"/>
    </source>
</evidence>
<reference evidence="6" key="1">
    <citation type="journal article" date="2021" name="PeerJ">
        <title>Extensive microbial diversity within the chicken gut microbiome revealed by metagenomics and culture.</title>
        <authorList>
            <person name="Gilroy R."/>
            <person name="Ravi A."/>
            <person name="Getino M."/>
            <person name="Pursley I."/>
            <person name="Horton D.L."/>
            <person name="Alikhan N.F."/>
            <person name="Baker D."/>
            <person name="Gharbi K."/>
            <person name="Hall N."/>
            <person name="Watson M."/>
            <person name="Adriaenssens E.M."/>
            <person name="Foster-Nyarko E."/>
            <person name="Jarju S."/>
            <person name="Secka A."/>
            <person name="Antonio M."/>
            <person name="Oren A."/>
            <person name="Chaudhuri R.R."/>
            <person name="La Ragione R."/>
            <person name="Hildebrand F."/>
            <person name="Pallen M.J."/>
        </authorList>
    </citation>
    <scope>NUCLEOTIDE SEQUENCE</scope>
    <source>
        <strain evidence="6">CHK183-5548</strain>
    </source>
</reference>
<dbReference type="PRINTS" id="PR00039">
    <property type="entry name" value="HTHLYSR"/>
</dbReference>
<dbReference type="Pfam" id="PF03466">
    <property type="entry name" value="LysR_substrate"/>
    <property type="match status" value="1"/>
</dbReference>
<dbReference type="FunFam" id="1.10.10.10:FF:000001">
    <property type="entry name" value="LysR family transcriptional regulator"/>
    <property type="match status" value="1"/>
</dbReference>
<sequence>MNFRDVEYIVKIAECGSINKASKELYVAQPSLSKCIRKVEEEYGIQLFYRSRGSSMSLTVEGKLFLEMARPVMKCYEQFQKQIQDLRDRNRFKILLGTAPQRGYDIASSLFRTLYSKYGNYFLELRTGPSLELENQLLAGDLDMIYISTDTFREELHYAEFCSTWMYIYLRKGSPASAKAIHLKGIDWPVLRLEDLEGERIVANRHGSANRKYLDEILKKNGKEFPIIEVENNSNRLAMVESGRASYFLNARQGKIWDALDSSQLFLLHPEQNLAVKNCLICRNGFQQDERFRIIRDCLHGILEQDADSAALLG</sequence>
<gene>
    <name evidence="6" type="ORF">IAA04_10275</name>
</gene>
<dbReference type="SUPFAM" id="SSF46785">
    <property type="entry name" value="Winged helix' DNA-binding domain"/>
    <property type="match status" value="1"/>
</dbReference>
<dbReference type="GO" id="GO:0003700">
    <property type="term" value="F:DNA-binding transcription factor activity"/>
    <property type="evidence" value="ECO:0007669"/>
    <property type="project" value="InterPro"/>
</dbReference>
<comment type="similarity">
    <text evidence="1">Belongs to the LysR transcriptional regulatory family.</text>
</comment>
<evidence type="ECO:0000256" key="2">
    <source>
        <dbReference type="ARBA" id="ARBA00023015"/>
    </source>
</evidence>
<keyword evidence="4" id="KW-0804">Transcription</keyword>
<dbReference type="PANTHER" id="PTHR30346:SF9">
    <property type="entry name" value="LYSR FAMILY TRANSCRIPTIONAL REGULATOR"/>
    <property type="match status" value="1"/>
</dbReference>
<organism evidence="6 7">
    <name type="scientific">Candidatus Lachnoclostridium pullistercoris</name>
    <dbReference type="NCBI Taxonomy" id="2838632"/>
    <lineage>
        <taxon>Bacteria</taxon>
        <taxon>Bacillati</taxon>
        <taxon>Bacillota</taxon>
        <taxon>Clostridia</taxon>
        <taxon>Lachnospirales</taxon>
        <taxon>Lachnospiraceae</taxon>
    </lineage>
</organism>